<keyword evidence="17" id="KW-0406">Ion transport</keyword>
<keyword evidence="4" id="KW-0050">Antiport</keyword>
<evidence type="ECO:0000256" key="4">
    <source>
        <dbReference type="ARBA" id="ARBA00022449"/>
    </source>
</evidence>
<evidence type="ECO:0000256" key="5">
    <source>
        <dbReference type="ARBA" id="ARBA00022475"/>
    </source>
</evidence>
<dbReference type="Pfam" id="PF01699">
    <property type="entry name" value="Na_Ca_ex"/>
    <property type="match status" value="2"/>
</dbReference>
<feature type="transmembrane region" description="Helical" evidence="28">
    <location>
        <begin position="407"/>
        <end position="430"/>
    </location>
</feature>
<keyword evidence="3" id="KW-0813">Transport</keyword>
<evidence type="ECO:0000256" key="19">
    <source>
        <dbReference type="ARBA" id="ARBA00023201"/>
    </source>
</evidence>
<evidence type="ECO:0000256" key="21">
    <source>
        <dbReference type="ARBA" id="ARBA00033627"/>
    </source>
</evidence>
<comment type="subcellular location">
    <subcellularLocation>
        <location evidence="1">Cell membrane</location>
        <topology evidence="1">Multi-pass membrane protein</topology>
    </subcellularLocation>
</comment>
<sequence>KINSKGKQLKLGWVLFLLSGVFLCSFYQLTTSARYGPFELERTVQTTTEMYVLYHTGTNSDFKASTTTEPPPETPTAAPTEPDEAPHVNGGYPKDIFSIEDRRRGWVILHIIGIMYMFVSLGIACNEFFVPALWVITDKLAISNDVAGAIVMAAGRSSPKFFTALIGAFINHSNVGIGNIIGSAVYNILFVIGICALFSWAVLHLTWWPLFRDVSFYILHLILLIIFFLDNVITWWESMMLVASYTTYVVFMKFNTHIVRAFRTQLHKDKGTVEVVALEETEKVSSYVNTFESGGVRGHRQHCFPRVNFLTSSCEAENTQMVTVELLAGIDQRLFHMSKQICVNFSLEINKSMYLQEWMGQEDPDNDEDNSKKRRSDSVTYLFLLLIVFPLWLTVPDVRSQKSRKFYVVTFLASILWINVFFYFMVWWAHQVGETIRIPEEILGLTILAAGTSIPDLIIGVTVTRKGLGDMAVSSSVGKNIFDITVGLPVPWLLYSSIHGFAPVAVSSNGLFCAITLLFFMLLLLGFTMLLFYMIFVVICVTLQYGIIVCPVSIGNNG</sequence>
<dbReference type="GeneTree" id="ENSGT01030000234532"/>
<comment type="similarity">
    <text evidence="2">Belongs to the Ca(2+):cation antiporter (CaCA) (TC 2.A.19) family. SLC24A subfamily.</text>
</comment>
<evidence type="ECO:0000256" key="1">
    <source>
        <dbReference type="ARBA" id="ARBA00004651"/>
    </source>
</evidence>
<evidence type="ECO:0000256" key="11">
    <source>
        <dbReference type="ARBA" id="ARBA00022729"/>
    </source>
</evidence>
<reference evidence="30" key="1">
    <citation type="submission" date="2025-08" db="UniProtKB">
        <authorList>
            <consortium name="Ensembl"/>
        </authorList>
    </citation>
    <scope>IDENTIFICATION</scope>
</reference>
<evidence type="ECO:0000256" key="20">
    <source>
        <dbReference type="ARBA" id="ARBA00023305"/>
    </source>
</evidence>
<evidence type="ECO:0000256" key="6">
    <source>
        <dbReference type="ARBA" id="ARBA00022538"/>
    </source>
</evidence>
<feature type="transmembrane region" description="Helical" evidence="28">
    <location>
        <begin position="531"/>
        <end position="554"/>
    </location>
</feature>
<evidence type="ECO:0000256" key="12">
    <source>
        <dbReference type="ARBA" id="ARBA00022837"/>
    </source>
</evidence>
<dbReference type="GO" id="GO:0008273">
    <property type="term" value="F:calcium, potassium:sodium antiporter activity"/>
    <property type="evidence" value="ECO:0007669"/>
    <property type="project" value="TreeGrafter"/>
</dbReference>
<dbReference type="Gene3D" id="1.20.1420.30">
    <property type="entry name" value="NCX, central ion-binding region"/>
    <property type="match status" value="2"/>
</dbReference>
<evidence type="ECO:0000256" key="22">
    <source>
        <dbReference type="ARBA" id="ARBA00040585"/>
    </source>
</evidence>
<dbReference type="InterPro" id="IPR004837">
    <property type="entry name" value="NaCa_Exmemb"/>
</dbReference>
<keyword evidence="20" id="KW-0844">Vision</keyword>
<dbReference type="Ensembl" id="ENSAPOT00000007586.1">
    <property type="protein sequence ID" value="ENSAPOP00000024901.1"/>
    <property type="gene ID" value="ENSAPOG00000007942.1"/>
</dbReference>
<evidence type="ECO:0000256" key="8">
    <source>
        <dbReference type="ARBA" id="ARBA00022568"/>
    </source>
</evidence>
<keyword evidence="5" id="KW-1003">Cell membrane</keyword>
<evidence type="ECO:0000256" key="26">
    <source>
        <dbReference type="ARBA" id="ARBA00045976"/>
    </source>
</evidence>
<dbReference type="NCBIfam" id="TIGR00367">
    <property type="entry name" value="calcium/sodium antiporter"/>
    <property type="match status" value="1"/>
</dbReference>
<feature type="transmembrane region" description="Helical" evidence="28">
    <location>
        <begin position="210"/>
        <end position="229"/>
    </location>
</feature>
<feature type="transmembrane region" description="Helical" evidence="28">
    <location>
        <begin position="12"/>
        <end position="30"/>
    </location>
</feature>
<feature type="transmembrane region" description="Helical" evidence="28">
    <location>
        <begin position="146"/>
        <end position="170"/>
    </location>
</feature>
<evidence type="ECO:0000256" key="13">
    <source>
        <dbReference type="ARBA" id="ARBA00022847"/>
    </source>
</evidence>
<evidence type="ECO:0000256" key="24">
    <source>
        <dbReference type="ARBA" id="ARBA00042297"/>
    </source>
</evidence>
<keyword evidence="19" id="KW-0739">Sodium transport</keyword>
<evidence type="ECO:0000256" key="17">
    <source>
        <dbReference type="ARBA" id="ARBA00023065"/>
    </source>
</evidence>
<evidence type="ECO:0000256" key="7">
    <source>
        <dbReference type="ARBA" id="ARBA00022553"/>
    </source>
</evidence>
<keyword evidence="8" id="KW-0109">Calcium transport</keyword>
<keyword evidence="16" id="KW-0915">Sodium</keyword>
<comment type="function">
    <text evidence="26">Calcium, potassium:sodium antiporter that transports 1 Ca(2+) and 1 K(+) in exchange for 4 Na(+). Critical component of the visual transduction cascade, controlling the calcium concentration of outer segments during light and darkness. Light causes a rapid lowering of cytosolic free calcium in the outer segment of both retinal rod and cone photoreceptors and the light-induced lowering of calcium is caused by extrusion via this protein which plays a key role in the process of light adaptation.</text>
</comment>
<feature type="domain" description="Sodium/calcium exchanger membrane region" evidence="29">
    <location>
        <begin position="111"/>
        <end position="252"/>
    </location>
</feature>
<keyword evidence="6" id="KW-0633">Potassium transport</keyword>
<dbReference type="AlphaFoldDB" id="A0A3Q1G2L5"/>
<dbReference type="GO" id="GO:0060292">
    <property type="term" value="P:long-term synaptic depression"/>
    <property type="evidence" value="ECO:0007669"/>
    <property type="project" value="TreeGrafter"/>
</dbReference>
<dbReference type="GO" id="GO:0005886">
    <property type="term" value="C:plasma membrane"/>
    <property type="evidence" value="ECO:0007669"/>
    <property type="project" value="UniProtKB-SubCell"/>
</dbReference>
<feature type="transmembrane region" description="Helical" evidence="28">
    <location>
        <begin position="235"/>
        <end position="254"/>
    </location>
</feature>
<keyword evidence="15 28" id="KW-1133">Transmembrane helix</keyword>
<evidence type="ECO:0000313" key="30">
    <source>
        <dbReference type="Ensembl" id="ENSAPOP00000024901.1"/>
    </source>
</evidence>
<keyword evidence="31" id="KW-1185">Reference proteome</keyword>
<evidence type="ECO:0000256" key="25">
    <source>
        <dbReference type="ARBA" id="ARBA00042684"/>
    </source>
</evidence>
<evidence type="ECO:0000256" key="15">
    <source>
        <dbReference type="ARBA" id="ARBA00022989"/>
    </source>
</evidence>
<evidence type="ECO:0000256" key="16">
    <source>
        <dbReference type="ARBA" id="ARBA00023053"/>
    </source>
</evidence>
<keyword evidence="14" id="KW-0630">Potassium</keyword>
<accession>A0A3Q1G2L5</accession>
<dbReference type="InterPro" id="IPR004481">
    <property type="entry name" value="K/Na/Ca-exchanger"/>
</dbReference>
<organism evidence="30 31">
    <name type="scientific">Acanthochromis polyacanthus</name>
    <name type="common">spiny chromis</name>
    <dbReference type="NCBI Taxonomy" id="80966"/>
    <lineage>
        <taxon>Eukaryota</taxon>
        <taxon>Metazoa</taxon>
        <taxon>Chordata</taxon>
        <taxon>Craniata</taxon>
        <taxon>Vertebrata</taxon>
        <taxon>Euteleostomi</taxon>
        <taxon>Actinopterygii</taxon>
        <taxon>Neopterygii</taxon>
        <taxon>Teleostei</taxon>
        <taxon>Neoteleostei</taxon>
        <taxon>Acanthomorphata</taxon>
        <taxon>Ovalentaria</taxon>
        <taxon>Pomacentridae</taxon>
        <taxon>Acanthochromis</taxon>
    </lineage>
</organism>
<feature type="region of interest" description="Disordered" evidence="27">
    <location>
        <begin position="61"/>
        <end position="89"/>
    </location>
</feature>
<evidence type="ECO:0000256" key="27">
    <source>
        <dbReference type="SAM" id="MobiDB-lite"/>
    </source>
</evidence>
<proteinExistence type="inferred from homology"/>
<evidence type="ECO:0000256" key="9">
    <source>
        <dbReference type="ARBA" id="ARBA00022606"/>
    </source>
</evidence>
<evidence type="ECO:0000256" key="18">
    <source>
        <dbReference type="ARBA" id="ARBA00023136"/>
    </source>
</evidence>
<name>A0A3Q1G2L5_9TELE</name>
<dbReference type="PANTHER" id="PTHR10846:SF36">
    <property type="entry name" value="SODIUM_POTASSIUM_CALCIUM EXCHANGER 1"/>
    <property type="match status" value="1"/>
</dbReference>
<keyword evidence="13" id="KW-0769">Symport</keyword>
<dbReference type="FunFam" id="1.20.1420.30:FF:000004">
    <property type="entry name" value="Sodium/potassium/calcium exchanger 2 isoform 1"/>
    <property type="match status" value="1"/>
</dbReference>
<feature type="transmembrane region" description="Helical" evidence="28">
    <location>
        <begin position="379"/>
        <end position="395"/>
    </location>
</feature>
<keyword evidence="12" id="KW-0106">Calcium</keyword>
<evidence type="ECO:0000259" key="29">
    <source>
        <dbReference type="Pfam" id="PF01699"/>
    </source>
</evidence>
<keyword evidence="11" id="KW-0732">Signal</keyword>
<feature type="domain" description="Sodium/calcium exchanger membrane region" evidence="29">
    <location>
        <begin position="407"/>
        <end position="540"/>
    </location>
</feature>
<protein>
    <recommendedName>
        <fullName evidence="22">Sodium/potassium/calcium exchanger 1</fullName>
    </recommendedName>
    <alternativeName>
        <fullName evidence="23">Na(+)/K(+)/Ca(2+)-exchange protein 1</fullName>
    </alternativeName>
    <alternativeName>
        <fullName evidence="24">Retinal rod Na-Ca+K exchanger</fullName>
    </alternativeName>
    <alternativeName>
        <fullName evidence="25">Solute carrier family 24 member 1</fullName>
    </alternativeName>
</protein>
<dbReference type="GO" id="GO:0005262">
    <property type="term" value="F:calcium channel activity"/>
    <property type="evidence" value="ECO:0007669"/>
    <property type="project" value="TreeGrafter"/>
</dbReference>
<feature type="transmembrane region" description="Helical" evidence="28">
    <location>
        <begin position="176"/>
        <end position="203"/>
    </location>
</feature>
<evidence type="ECO:0000256" key="3">
    <source>
        <dbReference type="ARBA" id="ARBA00022448"/>
    </source>
</evidence>
<dbReference type="GO" id="GO:0006874">
    <property type="term" value="P:intracellular calcium ion homeostasis"/>
    <property type="evidence" value="ECO:0007669"/>
    <property type="project" value="TreeGrafter"/>
</dbReference>
<keyword evidence="7" id="KW-0597">Phosphoprotein</keyword>
<dbReference type="GO" id="GO:0007601">
    <property type="term" value="P:visual perception"/>
    <property type="evidence" value="ECO:0007669"/>
    <property type="project" value="UniProtKB-KW"/>
</dbReference>
<evidence type="ECO:0000256" key="10">
    <source>
        <dbReference type="ARBA" id="ARBA00022692"/>
    </source>
</evidence>
<dbReference type="GO" id="GO:0015293">
    <property type="term" value="F:symporter activity"/>
    <property type="evidence" value="ECO:0007669"/>
    <property type="project" value="UniProtKB-KW"/>
</dbReference>
<dbReference type="Proteomes" id="UP000257200">
    <property type="component" value="Unplaced"/>
</dbReference>
<dbReference type="GO" id="GO:0060291">
    <property type="term" value="P:long-term synaptic potentiation"/>
    <property type="evidence" value="ECO:0007669"/>
    <property type="project" value="TreeGrafter"/>
</dbReference>
<feature type="transmembrane region" description="Helical" evidence="28">
    <location>
        <begin position="442"/>
        <end position="463"/>
    </location>
</feature>
<keyword evidence="9" id="KW-0716">Sensory transduction</keyword>
<evidence type="ECO:0000256" key="28">
    <source>
        <dbReference type="SAM" id="Phobius"/>
    </source>
</evidence>
<feature type="transmembrane region" description="Helical" evidence="28">
    <location>
        <begin position="107"/>
        <end position="134"/>
    </location>
</feature>
<reference evidence="30" key="2">
    <citation type="submission" date="2025-09" db="UniProtKB">
        <authorList>
            <consortium name="Ensembl"/>
        </authorList>
    </citation>
    <scope>IDENTIFICATION</scope>
</reference>
<keyword evidence="10 28" id="KW-0812">Transmembrane</keyword>
<keyword evidence="18 28" id="KW-0472">Membrane</keyword>
<dbReference type="InterPro" id="IPR044880">
    <property type="entry name" value="NCX_ion-bd_dom_sf"/>
</dbReference>
<evidence type="ECO:0000313" key="31">
    <source>
        <dbReference type="Proteomes" id="UP000257200"/>
    </source>
</evidence>
<dbReference type="PANTHER" id="PTHR10846">
    <property type="entry name" value="SODIUM/POTASSIUM/CALCIUM EXCHANGER"/>
    <property type="match status" value="1"/>
</dbReference>
<feature type="transmembrane region" description="Helical" evidence="28">
    <location>
        <begin position="501"/>
        <end position="524"/>
    </location>
</feature>
<evidence type="ECO:0000256" key="14">
    <source>
        <dbReference type="ARBA" id="ARBA00022958"/>
    </source>
</evidence>
<evidence type="ECO:0000256" key="23">
    <source>
        <dbReference type="ARBA" id="ARBA00042035"/>
    </source>
</evidence>
<comment type="catalytic activity">
    <reaction evidence="21">
        <text>Ca(2+)(out) + K(+)(out) + 4 Na(+)(in) = Ca(2+)(in) + K(+)(in) + 4 Na(+)(out)</text>
        <dbReference type="Rhea" id="RHEA:69967"/>
        <dbReference type="ChEBI" id="CHEBI:29101"/>
        <dbReference type="ChEBI" id="CHEBI:29103"/>
        <dbReference type="ChEBI" id="CHEBI:29108"/>
    </reaction>
</comment>
<evidence type="ECO:0000256" key="2">
    <source>
        <dbReference type="ARBA" id="ARBA00005364"/>
    </source>
</evidence>
<dbReference type="FunFam" id="1.20.1420.30:FF:000009">
    <property type="entry name" value="sodium/potassium/calcium exchanger 5 isoform X2"/>
    <property type="match status" value="1"/>
</dbReference>